<evidence type="ECO:0000313" key="3">
    <source>
        <dbReference type="EMBL" id="OQV15535.1"/>
    </source>
</evidence>
<sequence length="134" mass="15457">MDYLRRLESVVFLVVTLMFLAYLSPDFVTGNDVYYVTGADMISVTCGVGEGWYRNPFDCSKFYACVSTNVRDYFVYDHDCPEGLHYDSNRTMCDYPWHVWPPCDAPDIPSTTRRPMKYAAKFDSAPDDKLDLNN</sequence>
<evidence type="ECO:0000313" key="4">
    <source>
        <dbReference type="Proteomes" id="UP000192578"/>
    </source>
</evidence>
<dbReference type="OrthoDB" id="6020543at2759"/>
<dbReference type="EMBL" id="MTYJ01000087">
    <property type="protein sequence ID" value="OQV15535.1"/>
    <property type="molecule type" value="Genomic_DNA"/>
</dbReference>
<gene>
    <name evidence="3" type="ORF">BV898_10257</name>
</gene>
<reference evidence="4" key="1">
    <citation type="submission" date="2017-01" db="EMBL/GenBank/DDBJ databases">
        <title>Comparative genomics of anhydrobiosis in the tardigrade Hypsibius dujardini.</title>
        <authorList>
            <person name="Yoshida Y."/>
            <person name="Koutsovoulos G."/>
            <person name="Laetsch D."/>
            <person name="Stevens L."/>
            <person name="Kumar S."/>
            <person name="Horikawa D."/>
            <person name="Ishino K."/>
            <person name="Komine S."/>
            <person name="Tomita M."/>
            <person name="Blaxter M."/>
            <person name="Arakawa K."/>
        </authorList>
    </citation>
    <scope>NUCLEOTIDE SEQUENCE [LARGE SCALE GENOMIC DNA]</scope>
    <source>
        <strain evidence="4">Z151</strain>
    </source>
</reference>
<feature type="chain" id="PRO_5012777230" description="Chitin-binding type-2 domain-containing protein" evidence="1">
    <location>
        <begin position="31"/>
        <end position="134"/>
    </location>
</feature>
<keyword evidence="4" id="KW-1185">Reference proteome</keyword>
<protein>
    <recommendedName>
        <fullName evidence="2">Chitin-binding type-2 domain-containing protein</fullName>
    </recommendedName>
</protein>
<dbReference type="InterPro" id="IPR002557">
    <property type="entry name" value="Chitin-bd_dom"/>
</dbReference>
<keyword evidence="1" id="KW-0732">Signal</keyword>
<dbReference type="PROSITE" id="PS50940">
    <property type="entry name" value="CHIT_BIND_II"/>
    <property type="match status" value="1"/>
</dbReference>
<evidence type="ECO:0000259" key="2">
    <source>
        <dbReference type="PROSITE" id="PS50940"/>
    </source>
</evidence>
<dbReference type="Gene3D" id="2.170.140.10">
    <property type="entry name" value="Chitin binding domain"/>
    <property type="match status" value="1"/>
</dbReference>
<dbReference type="SUPFAM" id="SSF57625">
    <property type="entry name" value="Invertebrate chitin-binding proteins"/>
    <property type="match status" value="1"/>
</dbReference>
<feature type="domain" description="Chitin-binding type-2" evidence="2">
    <location>
        <begin position="43"/>
        <end position="105"/>
    </location>
</feature>
<dbReference type="InterPro" id="IPR036508">
    <property type="entry name" value="Chitin-bd_dom_sf"/>
</dbReference>
<dbReference type="Pfam" id="PF01607">
    <property type="entry name" value="CBM_14"/>
    <property type="match status" value="1"/>
</dbReference>
<dbReference type="SMART" id="SM00494">
    <property type="entry name" value="ChtBD2"/>
    <property type="match status" value="1"/>
</dbReference>
<dbReference type="Proteomes" id="UP000192578">
    <property type="component" value="Unassembled WGS sequence"/>
</dbReference>
<comment type="caution">
    <text evidence="3">The sequence shown here is derived from an EMBL/GenBank/DDBJ whole genome shotgun (WGS) entry which is preliminary data.</text>
</comment>
<organism evidence="3 4">
    <name type="scientific">Hypsibius exemplaris</name>
    <name type="common">Freshwater tardigrade</name>
    <dbReference type="NCBI Taxonomy" id="2072580"/>
    <lineage>
        <taxon>Eukaryota</taxon>
        <taxon>Metazoa</taxon>
        <taxon>Ecdysozoa</taxon>
        <taxon>Tardigrada</taxon>
        <taxon>Eutardigrada</taxon>
        <taxon>Parachela</taxon>
        <taxon>Hypsibioidea</taxon>
        <taxon>Hypsibiidae</taxon>
        <taxon>Hypsibius</taxon>
    </lineage>
</organism>
<dbReference type="GO" id="GO:0008061">
    <property type="term" value="F:chitin binding"/>
    <property type="evidence" value="ECO:0007669"/>
    <property type="project" value="InterPro"/>
</dbReference>
<feature type="signal peptide" evidence="1">
    <location>
        <begin position="1"/>
        <end position="30"/>
    </location>
</feature>
<evidence type="ECO:0000256" key="1">
    <source>
        <dbReference type="SAM" id="SignalP"/>
    </source>
</evidence>
<accession>A0A1W0WJZ7</accession>
<dbReference type="AlphaFoldDB" id="A0A1W0WJZ7"/>
<name>A0A1W0WJZ7_HYPEX</name>
<proteinExistence type="predicted"/>
<dbReference type="GO" id="GO:0005576">
    <property type="term" value="C:extracellular region"/>
    <property type="evidence" value="ECO:0007669"/>
    <property type="project" value="InterPro"/>
</dbReference>